<proteinExistence type="predicted"/>
<dbReference type="Proteomes" id="UP000177701">
    <property type="component" value="Unassembled WGS sequence"/>
</dbReference>
<keyword evidence="6 11" id="KW-0812">Transmembrane</keyword>
<feature type="transmembrane region" description="Helical" evidence="11">
    <location>
        <begin position="97"/>
        <end position="118"/>
    </location>
</feature>
<dbReference type="AlphaFoldDB" id="A0A1F5AE03"/>
<name>A0A1F5AE03_9BACT</name>
<accession>A0A1F5AE03</accession>
<feature type="transmembrane region" description="Helical" evidence="11">
    <location>
        <begin position="216"/>
        <end position="235"/>
    </location>
</feature>
<comment type="subunit">
    <text evidence="2">The complex is composed of two ATP-binding proteins (LsrA), two transmembrane proteins (LsrC and LsrD) and a solute-binding protein (LsrB).</text>
</comment>
<evidence type="ECO:0000313" key="13">
    <source>
        <dbReference type="Proteomes" id="UP000177701"/>
    </source>
</evidence>
<protein>
    <recommendedName>
        <fullName evidence="10">Autoinducer 2 import system permease protein LsrD</fullName>
    </recommendedName>
</protein>
<feature type="transmembrane region" description="Helical" evidence="11">
    <location>
        <begin position="14"/>
        <end position="35"/>
    </location>
</feature>
<evidence type="ECO:0000256" key="8">
    <source>
        <dbReference type="ARBA" id="ARBA00023136"/>
    </source>
</evidence>
<feature type="transmembrane region" description="Helical" evidence="11">
    <location>
        <begin position="298"/>
        <end position="317"/>
    </location>
</feature>
<organism evidence="12 13">
    <name type="scientific">Candidatus Sediminicultor quintus</name>
    <dbReference type="NCBI Taxonomy" id="1797291"/>
    <lineage>
        <taxon>Bacteria</taxon>
        <taxon>Pseudomonadati</taxon>
        <taxon>Atribacterota</taxon>
        <taxon>Candidatus Phoenicimicrobiia</taxon>
        <taxon>Candidatus Pheonicimicrobiales</taxon>
        <taxon>Candidatus Phoenicimicrobiaceae</taxon>
        <taxon>Candidatus Sediminicultor</taxon>
    </lineage>
</organism>
<dbReference type="GO" id="GO:0005886">
    <property type="term" value="C:plasma membrane"/>
    <property type="evidence" value="ECO:0007669"/>
    <property type="project" value="UniProtKB-SubCell"/>
</dbReference>
<feature type="transmembrane region" description="Helical" evidence="11">
    <location>
        <begin position="272"/>
        <end position="292"/>
    </location>
</feature>
<keyword evidence="5" id="KW-0997">Cell inner membrane</keyword>
<keyword evidence="4" id="KW-1003">Cell membrane</keyword>
<evidence type="ECO:0000256" key="3">
    <source>
        <dbReference type="ARBA" id="ARBA00022448"/>
    </source>
</evidence>
<dbReference type="STRING" id="1797291.A2V47_06980"/>
<evidence type="ECO:0000256" key="2">
    <source>
        <dbReference type="ARBA" id="ARBA00011262"/>
    </source>
</evidence>
<evidence type="ECO:0000256" key="4">
    <source>
        <dbReference type="ARBA" id="ARBA00022475"/>
    </source>
</evidence>
<evidence type="ECO:0000313" key="12">
    <source>
        <dbReference type="EMBL" id="OGD16729.1"/>
    </source>
</evidence>
<dbReference type="GO" id="GO:0022857">
    <property type="term" value="F:transmembrane transporter activity"/>
    <property type="evidence" value="ECO:0007669"/>
    <property type="project" value="InterPro"/>
</dbReference>
<keyword evidence="3" id="KW-0813">Transport</keyword>
<dbReference type="Pfam" id="PF02653">
    <property type="entry name" value="BPD_transp_2"/>
    <property type="match status" value="1"/>
</dbReference>
<dbReference type="InterPro" id="IPR001851">
    <property type="entry name" value="ABC_transp_permease"/>
</dbReference>
<keyword evidence="8 11" id="KW-0472">Membrane</keyword>
<comment type="subcellular location">
    <subcellularLocation>
        <location evidence="1">Cell membrane</location>
        <topology evidence="1">Multi-pass membrane protein</topology>
    </subcellularLocation>
</comment>
<comment type="caution">
    <text evidence="12">The sequence shown here is derived from an EMBL/GenBank/DDBJ whole genome shotgun (WGS) entry which is preliminary data.</text>
</comment>
<comment type="function">
    <text evidence="9">Part of the ABC transporter complex LsrABCD involved in autoinducer 2 (AI-2) import. Probably responsible for the translocation of the substrate across the membrane.</text>
</comment>
<reference evidence="12 13" key="1">
    <citation type="journal article" date="2016" name="Nat. Commun.">
        <title>Thousands of microbial genomes shed light on interconnected biogeochemical processes in an aquifer system.</title>
        <authorList>
            <person name="Anantharaman K."/>
            <person name="Brown C.T."/>
            <person name="Hug L.A."/>
            <person name="Sharon I."/>
            <person name="Castelle C.J."/>
            <person name="Probst A.J."/>
            <person name="Thomas B.C."/>
            <person name="Singh A."/>
            <person name="Wilkins M.J."/>
            <person name="Karaoz U."/>
            <person name="Brodie E.L."/>
            <person name="Williams K.H."/>
            <person name="Hubbard S.S."/>
            <person name="Banfield J.F."/>
        </authorList>
    </citation>
    <scope>NUCLEOTIDE SEQUENCE [LARGE SCALE GENOMIC DNA]</scope>
</reference>
<evidence type="ECO:0000256" key="7">
    <source>
        <dbReference type="ARBA" id="ARBA00022989"/>
    </source>
</evidence>
<keyword evidence="7 11" id="KW-1133">Transmembrane helix</keyword>
<dbReference type="PANTHER" id="PTHR32196:SF71">
    <property type="entry name" value="AUTOINDUCER 2 IMPORT SYSTEM PERMEASE PROTEIN LSRD"/>
    <property type="match status" value="1"/>
</dbReference>
<feature type="transmembrane region" description="Helical" evidence="11">
    <location>
        <begin position="125"/>
        <end position="144"/>
    </location>
</feature>
<evidence type="ECO:0000256" key="5">
    <source>
        <dbReference type="ARBA" id="ARBA00022519"/>
    </source>
</evidence>
<evidence type="ECO:0000256" key="11">
    <source>
        <dbReference type="SAM" id="Phobius"/>
    </source>
</evidence>
<sequence length="331" mass="35818">MNKENRKISLPNIIWQWEIILLFIFIMVVIINSNLSPYFLDYTNLMNTTFNFIEKAIIALPMMFVIICGDIDISVASIIALSSVFMGMASQAGVNTFGLVAIGLFAGSAAGFLNGFVITKFGIPAIAVTLGSMSLFRGIAYVILGDKAFTKYPIPFAYFGQGYIGNTMIPFELVLFLMLAIIFGIILHRTTIGRKVFAIGNNSTAARFSGIPVNRVRLIIFTVTGLCSGLASILLTSRIGSTRPNIASGWELEIITTVVLGGVAITGGKGNIFGVVISIFIIGFLKFGMGLINIPGKVMTIIIGLLLILAIMLPQLIERLKPKNSFGKVKK</sequence>
<dbReference type="PANTHER" id="PTHR32196">
    <property type="entry name" value="ABC TRANSPORTER PERMEASE PROTEIN YPHD-RELATED-RELATED"/>
    <property type="match status" value="1"/>
</dbReference>
<evidence type="ECO:0000256" key="10">
    <source>
        <dbReference type="ARBA" id="ARBA00039381"/>
    </source>
</evidence>
<evidence type="ECO:0000256" key="6">
    <source>
        <dbReference type="ARBA" id="ARBA00022692"/>
    </source>
</evidence>
<dbReference type="EMBL" id="MEYH01000026">
    <property type="protein sequence ID" value="OGD16729.1"/>
    <property type="molecule type" value="Genomic_DNA"/>
</dbReference>
<gene>
    <name evidence="12" type="ORF">A2V47_06980</name>
</gene>
<feature type="transmembrane region" description="Helical" evidence="11">
    <location>
        <begin position="247"/>
        <end position="265"/>
    </location>
</feature>
<evidence type="ECO:0000256" key="1">
    <source>
        <dbReference type="ARBA" id="ARBA00004651"/>
    </source>
</evidence>
<feature type="transmembrane region" description="Helical" evidence="11">
    <location>
        <begin position="56"/>
        <end position="85"/>
    </location>
</feature>
<feature type="transmembrane region" description="Helical" evidence="11">
    <location>
        <begin position="164"/>
        <end position="187"/>
    </location>
</feature>
<dbReference type="CDD" id="cd06579">
    <property type="entry name" value="TM_PBP1_transp_AraH_like"/>
    <property type="match status" value="1"/>
</dbReference>
<evidence type="ECO:0000256" key="9">
    <source>
        <dbReference type="ARBA" id="ARBA00025439"/>
    </source>
</evidence>